<dbReference type="OrthoDB" id="5965770at2759"/>
<feature type="region of interest" description="Disordered" evidence="1">
    <location>
        <begin position="1"/>
        <end position="78"/>
    </location>
</feature>
<organism evidence="2 3">
    <name type="scientific">Phrynocephalus forsythii</name>
    <dbReference type="NCBI Taxonomy" id="171643"/>
    <lineage>
        <taxon>Eukaryota</taxon>
        <taxon>Metazoa</taxon>
        <taxon>Chordata</taxon>
        <taxon>Craniata</taxon>
        <taxon>Vertebrata</taxon>
        <taxon>Euteleostomi</taxon>
        <taxon>Lepidosauria</taxon>
        <taxon>Squamata</taxon>
        <taxon>Bifurcata</taxon>
        <taxon>Unidentata</taxon>
        <taxon>Episquamata</taxon>
        <taxon>Toxicofera</taxon>
        <taxon>Iguania</taxon>
        <taxon>Acrodonta</taxon>
        <taxon>Agamidae</taxon>
        <taxon>Agaminae</taxon>
        <taxon>Phrynocephalus</taxon>
    </lineage>
</organism>
<dbReference type="GO" id="GO:0003697">
    <property type="term" value="F:single-stranded DNA binding"/>
    <property type="evidence" value="ECO:0007669"/>
    <property type="project" value="InterPro"/>
</dbReference>
<feature type="compositionally biased region" description="Acidic residues" evidence="1">
    <location>
        <begin position="49"/>
        <end position="75"/>
    </location>
</feature>
<feature type="region of interest" description="Disordered" evidence="1">
    <location>
        <begin position="135"/>
        <end position="178"/>
    </location>
</feature>
<comment type="caution">
    <text evidence="2">The sequence shown here is derived from an EMBL/GenBank/DDBJ whole genome shotgun (WGS) entry which is preliminary data.</text>
</comment>
<dbReference type="InterPro" id="IPR012340">
    <property type="entry name" value="NA-bd_OB-fold"/>
</dbReference>
<name>A0A9Q1AU67_9SAUR</name>
<protein>
    <submittedName>
        <fullName evidence="2">Uncharacterized protein</fullName>
    </submittedName>
</protein>
<dbReference type="Pfam" id="PF17659">
    <property type="entry name" value="RADX"/>
    <property type="match status" value="1"/>
</dbReference>
<dbReference type="PANTHER" id="PTHR14944">
    <property type="entry name" value="RPA-RELATED PROTEIN RADX"/>
    <property type="match status" value="1"/>
</dbReference>
<evidence type="ECO:0000313" key="3">
    <source>
        <dbReference type="Proteomes" id="UP001142489"/>
    </source>
</evidence>
<feature type="compositionally biased region" description="Basic and acidic residues" evidence="1">
    <location>
        <begin position="1"/>
        <end position="10"/>
    </location>
</feature>
<feature type="compositionally biased region" description="Low complexity" evidence="1">
    <location>
        <begin position="138"/>
        <end position="149"/>
    </location>
</feature>
<evidence type="ECO:0000256" key="1">
    <source>
        <dbReference type="SAM" id="MobiDB-lite"/>
    </source>
</evidence>
<dbReference type="InterPro" id="IPR040893">
    <property type="entry name" value="RADX"/>
</dbReference>
<dbReference type="EMBL" id="JAPFRF010000015">
    <property type="protein sequence ID" value="KAJ7310460.1"/>
    <property type="molecule type" value="Genomic_DNA"/>
</dbReference>
<keyword evidence="3" id="KW-1185">Reference proteome</keyword>
<dbReference type="SUPFAM" id="SSF50249">
    <property type="entry name" value="Nucleic acid-binding proteins"/>
    <property type="match status" value="1"/>
</dbReference>
<evidence type="ECO:0000313" key="2">
    <source>
        <dbReference type="EMBL" id="KAJ7310460.1"/>
    </source>
</evidence>
<proteinExistence type="predicted"/>
<dbReference type="Proteomes" id="UP001142489">
    <property type="component" value="Unassembled WGS sequence"/>
</dbReference>
<gene>
    <name evidence="2" type="ORF">JRQ81_007379</name>
</gene>
<reference evidence="2" key="1">
    <citation type="journal article" date="2023" name="DNA Res.">
        <title>Chromosome-level genome assembly of Phrynocephalus forsythii using third-generation DNA sequencing and Hi-C analysis.</title>
        <authorList>
            <person name="Qi Y."/>
            <person name="Zhao W."/>
            <person name="Zhao Y."/>
            <person name="Niu C."/>
            <person name="Cao S."/>
            <person name="Zhang Y."/>
        </authorList>
    </citation>
    <scope>NUCLEOTIDE SEQUENCE</scope>
    <source>
        <tissue evidence="2">Muscle</tissue>
    </source>
</reference>
<dbReference type="AlphaFoldDB" id="A0A9Q1AU67"/>
<sequence>MEEDAVREAGEGEEGAAGGDGEPRAVGEEGAEEVREPLRARWGEIGLKEEEEEEEEDDDDDDEGGVYGGDPEEDLPPLGAADLWAAEFLSGGSGLLEAGDSWIQRTFHDVLASPHHRLSFQDAPPVTVLLVERYLDEGPGTPGSSPTKTPGGGGGGGADPSSCRHPNHPHDPPPGPAGSSSYCYDVTLSDGLLQEKCHLDPALNELVHKNALRCGLQVKITQCSFLYEEKKLCYGFLCLERLEILGCSDLEEDVQEWAVSFMPLKGSRKHYLPLWNNEDPYGDLWLDTSARTKVNIEPLLVRIMHKTRLRYYGKPDTKVDVPYQLYQQETECFVMVEGAINENFDNGDIHLTVILIVSL</sequence>
<feature type="compositionally biased region" description="Basic and acidic residues" evidence="1">
    <location>
        <begin position="21"/>
        <end position="48"/>
    </location>
</feature>
<dbReference type="PANTHER" id="PTHR14944:SF2">
    <property type="entry name" value="RPA-RELATED PROTEIN RADX"/>
    <property type="match status" value="1"/>
</dbReference>
<accession>A0A9Q1AU67</accession>